<feature type="signal peptide" evidence="2">
    <location>
        <begin position="1"/>
        <end position="23"/>
    </location>
</feature>
<keyword evidence="2" id="KW-0732">Signal</keyword>
<gene>
    <name evidence="3" type="ORF">BJX68DRAFT_126026</name>
</gene>
<evidence type="ECO:0000313" key="4">
    <source>
        <dbReference type="Proteomes" id="UP001610444"/>
    </source>
</evidence>
<keyword evidence="4" id="KW-1185">Reference proteome</keyword>
<feature type="chain" id="PRO_5045439370" description="Secreted protein" evidence="2">
    <location>
        <begin position="24"/>
        <end position="100"/>
    </location>
</feature>
<evidence type="ECO:0000256" key="2">
    <source>
        <dbReference type="SAM" id="SignalP"/>
    </source>
</evidence>
<reference evidence="3 4" key="1">
    <citation type="submission" date="2024-07" db="EMBL/GenBank/DDBJ databases">
        <title>Section-level genome sequencing and comparative genomics of Aspergillus sections Usti and Cavernicolus.</title>
        <authorList>
            <consortium name="Lawrence Berkeley National Laboratory"/>
            <person name="Nybo J.L."/>
            <person name="Vesth T.C."/>
            <person name="Theobald S."/>
            <person name="Frisvad J.C."/>
            <person name="Larsen T.O."/>
            <person name="Kjaerboelling I."/>
            <person name="Rothschild-Mancinelli K."/>
            <person name="Lyhne E.K."/>
            <person name="Kogle M.E."/>
            <person name="Barry K."/>
            <person name="Clum A."/>
            <person name="Na H."/>
            <person name="Ledsgaard L."/>
            <person name="Lin J."/>
            <person name="Lipzen A."/>
            <person name="Kuo A."/>
            <person name="Riley R."/>
            <person name="Mondo S."/>
            <person name="LaButti K."/>
            <person name="Haridas S."/>
            <person name="Pangalinan J."/>
            <person name="Salamov A.A."/>
            <person name="Simmons B.A."/>
            <person name="Magnuson J.K."/>
            <person name="Chen J."/>
            <person name="Drula E."/>
            <person name="Henrissat B."/>
            <person name="Wiebenga A."/>
            <person name="Lubbers R.J."/>
            <person name="Gomes A.C."/>
            <person name="Macurrencykelacurrency M.R."/>
            <person name="Stajich J."/>
            <person name="Grigoriev I.V."/>
            <person name="Mortensen U.H."/>
            <person name="De vries R.P."/>
            <person name="Baker S.E."/>
            <person name="Andersen M.R."/>
        </authorList>
    </citation>
    <scope>NUCLEOTIDE SEQUENCE [LARGE SCALE GENOMIC DNA]</scope>
    <source>
        <strain evidence="3 4">CBS 756.74</strain>
    </source>
</reference>
<accession>A0ABR4K1P3</accession>
<protein>
    <recommendedName>
        <fullName evidence="5">Secreted protein</fullName>
    </recommendedName>
</protein>
<feature type="region of interest" description="Disordered" evidence="1">
    <location>
        <begin position="25"/>
        <end position="62"/>
    </location>
</feature>
<name>A0ABR4K1P3_9EURO</name>
<sequence>MEPCVSLSFFFFFLFRSWGRCCSKPLSNNRGSPPELEPETEPGRRQLNGQRAIGCKRRKRKTKTLDTASALELGKRMAESRRMYVPEALPLPKNKRRKLD</sequence>
<dbReference type="RefSeq" id="XP_070897048.1">
    <property type="nucleotide sequence ID" value="XM_071036201.1"/>
</dbReference>
<dbReference type="Proteomes" id="UP001610444">
    <property type="component" value="Unassembled WGS sequence"/>
</dbReference>
<evidence type="ECO:0008006" key="5">
    <source>
        <dbReference type="Google" id="ProtNLM"/>
    </source>
</evidence>
<evidence type="ECO:0000313" key="3">
    <source>
        <dbReference type="EMBL" id="KAL2846233.1"/>
    </source>
</evidence>
<evidence type="ECO:0000256" key="1">
    <source>
        <dbReference type="SAM" id="MobiDB-lite"/>
    </source>
</evidence>
<organism evidence="3 4">
    <name type="scientific">Aspergillus pseudodeflectus</name>
    <dbReference type="NCBI Taxonomy" id="176178"/>
    <lineage>
        <taxon>Eukaryota</taxon>
        <taxon>Fungi</taxon>
        <taxon>Dikarya</taxon>
        <taxon>Ascomycota</taxon>
        <taxon>Pezizomycotina</taxon>
        <taxon>Eurotiomycetes</taxon>
        <taxon>Eurotiomycetidae</taxon>
        <taxon>Eurotiales</taxon>
        <taxon>Aspergillaceae</taxon>
        <taxon>Aspergillus</taxon>
        <taxon>Aspergillus subgen. Nidulantes</taxon>
    </lineage>
</organism>
<proteinExistence type="predicted"/>
<dbReference type="GeneID" id="98151365"/>
<comment type="caution">
    <text evidence="3">The sequence shown here is derived from an EMBL/GenBank/DDBJ whole genome shotgun (WGS) entry which is preliminary data.</text>
</comment>
<dbReference type="EMBL" id="JBFXLR010000033">
    <property type="protein sequence ID" value="KAL2846233.1"/>
    <property type="molecule type" value="Genomic_DNA"/>
</dbReference>